<sequence length="91" mass="10641">MDWSYNEKSRRQMDPKNPEMVPREAKLPRGRPSTKWSDVFVTRMDELNCQLVTSNGSGPCERRSRSSIPTSWMKLARERNGWKQCSGLHDK</sequence>
<dbReference type="Proteomes" id="UP000270094">
    <property type="component" value="Unassembled WGS sequence"/>
</dbReference>
<name>A0A3P7ITM1_STRVU</name>
<gene>
    <name evidence="2" type="ORF">SVUK_LOCUS11458</name>
</gene>
<reference evidence="2 3" key="1">
    <citation type="submission" date="2018-11" db="EMBL/GenBank/DDBJ databases">
        <authorList>
            <consortium name="Pathogen Informatics"/>
        </authorList>
    </citation>
    <scope>NUCLEOTIDE SEQUENCE [LARGE SCALE GENOMIC DNA]</scope>
</reference>
<feature type="region of interest" description="Disordered" evidence="1">
    <location>
        <begin position="1"/>
        <end position="34"/>
    </location>
</feature>
<evidence type="ECO:0000313" key="2">
    <source>
        <dbReference type="EMBL" id="VDM76460.1"/>
    </source>
</evidence>
<feature type="compositionally biased region" description="Basic and acidic residues" evidence="1">
    <location>
        <begin position="1"/>
        <end position="27"/>
    </location>
</feature>
<accession>A0A3P7ITM1</accession>
<protein>
    <submittedName>
        <fullName evidence="2">Uncharacterized protein</fullName>
    </submittedName>
</protein>
<organism evidence="2 3">
    <name type="scientific">Strongylus vulgaris</name>
    <name type="common">Blood worm</name>
    <dbReference type="NCBI Taxonomy" id="40348"/>
    <lineage>
        <taxon>Eukaryota</taxon>
        <taxon>Metazoa</taxon>
        <taxon>Ecdysozoa</taxon>
        <taxon>Nematoda</taxon>
        <taxon>Chromadorea</taxon>
        <taxon>Rhabditida</taxon>
        <taxon>Rhabditina</taxon>
        <taxon>Rhabditomorpha</taxon>
        <taxon>Strongyloidea</taxon>
        <taxon>Strongylidae</taxon>
        <taxon>Strongylus</taxon>
    </lineage>
</organism>
<evidence type="ECO:0000313" key="3">
    <source>
        <dbReference type="Proteomes" id="UP000270094"/>
    </source>
</evidence>
<dbReference type="OrthoDB" id="5815649at2759"/>
<dbReference type="AlphaFoldDB" id="A0A3P7ITM1"/>
<keyword evidence="3" id="KW-1185">Reference proteome</keyword>
<dbReference type="EMBL" id="UYYB01097052">
    <property type="protein sequence ID" value="VDM76460.1"/>
    <property type="molecule type" value="Genomic_DNA"/>
</dbReference>
<evidence type="ECO:0000256" key="1">
    <source>
        <dbReference type="SAM" id="MobiDB-lite"/>
    </source>
</evidence>
<proteinExistence type="predicted"/>